<feature type="region of interest" description="Disordered" evidence="1">
    <location>
        <begin position="98"/>
        <end position="133"/>
    </location>
</feature>
<dbReference type="Proteomes" id="UP001367030">
    <property type="component" value="Unassembled WGS sequence"/>
</dbReference>
<evidence type="ECO:0000256" key="1">
    <source>
        <dbReference type="SAM" id="MobiDB-lite"/>
    </source>
</evidence>
<reference evidence="2 3" key="1">
    <citation type="submission" date="2024-03" db="EMBL/GenBank/DDBJ databases">
        <title>Novel species of the genus Variovorax.</title>
        <authorList>
            <person name="Liu Q."/>
            <person name="Xin Y.-H."/>
        </authorList>
    </citation>
    <scope>NUCLEOTIDE SEQUENCE [LARGE SCALE GENOMIC DNA]</scope>
    <source>
        <strain evidence="2 3">KACC 18901</strain>
    </source>
</reference>
<comment type="caution">
    <text evidence="2">The sequence shown here is derived from an EMBL/GenBank/DDBJ whole genome shotgun (WGS) entry which is preliminary data.</text>
</comment>
<evidence type="ECO:0000313" key="3">
    <source>
        <dbReference type="Proteomes" id="UP001367030"/>
    </source>
</evidence>
<accession>A0ABU8XJV4</accession>
<dbReference type="EMBL" id="JBBKZS010000080">
    <property type="protein sequence ID" value="MEJ8860148.1"/>
    <property type="molecule type" value="Genomic_DNA"/>
</dbReference>
<protein>
    <submittedName>
        <fullName evidence="2">Uncharacterized protein</fullName>
    </submittedName>
</protein>
<feature type="compositionally biased region" description="Pro residues" evidence="1">
    <location>
        <begin position="107"/>
        <end position="120"/>
    </location>
</feature>
<gene>
    <name evidence="2" type="ORF">WKW79_36890</name>
</gene>
<organism evidence="2 3">
    <name type="scientific">Variovorax robiniae</name>
    <dbReference type="NCBI Taxonomy" id="1836199"/>
    <lineage>
        <taxon>Bacteria</taxon>
        <taxon>Pseudomonadati</taxon>
        <taxon>Pseudomonadota</taxon>
        <taxon>Betaproteobacteria</taxon>
        <taxon>Burkholderiales</taxon>
        <taxon>Comamonadaceae</taxon>
        <taxon>Variovorax</taxon>
    </lineage>
</organism>
<keyword evidence="3" id="KW-1185">Reference proteome</keyword>
<proteinExistence type="predicted"/>
<feature type="compositionally biased region" description="Basic and acidic residues" evidence="1">
    <location>
        <begin position="123"/>
        <end position="133"/>
    </location>
</feature>
<sequence length="177" mass="19879">MNTRTPPMQDATLIDALNQATSLELYQLSALVERLMTDPRRIVAVRRDLHLGQVVRFYDGRRDTMREGRIIEMRDAQVTLHDTQQRVHWKLPYAAIEPPQSAAQPGPATPPAQPTPPAAPRPTRADFARGDKVSFTDRHLQTHVGVITRSNPKTATIDTGEASWSVSYGHLRRVIDI</sequence>
<evidence type="ECO:0000313" key="2">
    <source>
        <dbReference type="EMBL" id="MEJ8860148.1"/>
    </source>
</evidence>
<dbReference type="RefSeq" id="WP_340340173.1">
    <property type="nucleotide sequence ID" value="NZ_JBBKZS010000080.1"/>
</dbReference>
<name>A0ABU8XJV4_9BURK</name>